<dbReference type="AlphaFoldDB" id="A0A7C4KYP5"/>
<gene>
    <name evidence="2" type="ORF">ENT17_04080</name>
</gene>
<dbReference type="Pfam" id="PF21956">
    <property type="entry name" value="DUF6922"/>
    <property type="match status" value="1"/>
</dbReference>
<organism evidence="2">
    <name type="scientific">Bellilinea caldifistulae</name>
    <dbReference type="NCBI Taxonomy" id="360411"/>
    <lineage>
        <taxon>Bacteria</taxon>
        <taxon>Bacillati</taxon>
        <taxon>Chloroflexota</taxon>
        <taxon>Anaerolineae</taxon>
        <taxon>Anaerolineales</taxon>
        <taxon>Anaerolineaceae</taxon>
        <taxon>Bellilinea</taxon>
    </lineage>
</organism>
<sequence length="108" mass="12775">MTNSDRTGLPEFLRSLFWDVDFNRLNWDAHREYIAGRILESGNWNAIRWLRTTWGDDALRAYLLSRKGRGLSPPQLRYWQVVLNLPSDEVDVWIARLKTGIWEKRISG</sequence>
<evidence type="ECO:0000259" key="1">
    <source>
        <dbReference type="Pfam" id="PF21956"/>
    </source>
</evidence>
<comment type="caution">
    <text evidence="2">The sequence shown here is derived from an EMBL/GenBank/DDBJ whole genome shotgun (WGS) entry which is preliminary data.</text>
</comment>
<dbReference type="InterPro" id="IPR053830">
    <property type="entry name" value="DUF6922"/>
</dbReference>
<protein>
    <recommendedName>
        <fullName evidence="1">DUF6922 domain-containing protein</fullName>
    </recommendedName>
</protein>
<dbReference type="EMBL" id="DSXR01000050">
    <property type="protein sequence ID" value="HGS86776.1"/>
    <property type="molecule type" value="Genomic_DNA"/>
</dbReference>
<accession>A0A7C4KYP5</accession>
<name>A0A7C4KYP5_9CHLR</name>
<reference evidence="2" key="1">
    <citation type="journal article" date="2020" name="mSystems">
        <title>Genome- and Community-Level Interaction Insights into Carbon Utilization and Element Cycling Functions of Hydrothermarchaeota in Hydrothermal Sediment.</title>
        <authorList>
            <person name="Zhou Z."/>
            <person name="Liu Y."/>
            <person name="Xu W."/>
            <person name="Pan J."/>
            <person name="Luo Z.H."/>
            <person name="Li M."/>
        </authorList>
    </citation>
    <scope>NUCLEOTIDE SEQUENCE [LARGE SCALE GENOMIC DNA]</scope>
    <source>
        <strain evidence="2">SpSt-556</strain>
    </source>
</reference>
<evidence type="ECO:0000313" key="2">
    <source>
        <dbReference type="EMBL" id="HGS86776.1"/>
    </source>
</evidence>
<proteinExistence type="predicted"/>
<feature type="domain" description="DUF6922" evidence="1">
    <location>
        <begin position="12"/>
        <end position="60"/>
    </location>
</feature>